<feature type="region of interest" description="Disordered" evidence="1">
    <location>
        <begin position="1"/>
        <end position="24"/>
    </location>
</feature>
<feature type="compositionally biased region" description="Low complexity" evidence="1">
    <location>
        <begin position="996"/>
        <end position="1010"/>
    </location>
</feature>
<comment type="caution">
    <text evidence="3">The sequence shown here is derived from an EMBL/GenBank/DDBJ whole genome shotgun (WGS) entry which is preliminary data.</text>
</comment>
<dbReference type="InterPro" id="IPR045518">
    <property type="entry name" value="2EXR"/>
</dbReference>
<organism evidence="3 4">
    <name type="scientific">Rhynchosporium graminicola</name>
    <dbReference type="NCBI Taxonomy" id="2792576"/>
    <lineage>
        <taxon>Eukaryota</taxon>
        <taxon>Fungi</taxon>
        <taxon>Dikarya</taxon>
        <taxon>Ascomycota</taxon>
        <taxon>Pezizomycotina</taxon>
        <taxon>Leotiomycetes</taxon>
        <taxon>Helotiales</taxon>
        <taxon>Ploettnerulaceae</taxon>
        <taxon>Rhynchosporium</taxon>
    </lineage>
</organism>
<evidence type="ECO:0000313" key="3">
    <source>
        <dbReference type="EMBL" id="CZT00937.1"/>
    </source>
</evidence>
<reference evidence="4" key="1">
    <citation type="submission" date="2016-03" db="EMBL/GenBank/DDBJ databases">
        <authorList>
            <person name="Ploux O."/>
        </authorList>
    </citation>
    <scope>NUCLEOTIDE SEQUENCE [LARGE SCALE GENOMIC DNA]</scope>
    <source>
        <strain evidence="4">UK7</strain>
    </source>
</reference>
<dbReference type="InParanoid" id="A0A1E1KSE2"/>
<feature type="region of interest" description="Disordered" evidence="1">
    <location>
        <begin position="1144"/>
        <end position="1209"/>
    </location>
</feature>
<feature type="compositionally biased region" description="Polar residues" evidence="1">
    <location>
        <begin position="918"/>
        <end position="930"/>
    </location>
</feature>
<feature type="region of interest" description="Disordered" evidence="1">
    <location>
        <begin position="815"/>
        <end position="1023"/>
    </location>
</feature>
<dbReference type="PANTHER" id="PTHR35910:SF6">
    <property type="entry name" value="2EXR DOMAIN-CONTAINING PROTEIN"/>
    <property type="match status" value="1"/>
</dbReference>
<feature type="compositionally biased region" description="Polar residues" evidence="1">
    <location>
        <begin position="524"/>
        <end position="544"/>
    </location>
</feature>
<keyword evidence="4" id="KW-1185">Reference proteome</keyword>
<accession>A0A1E1KSE2</accession>
<feature type="compositionally biased region" description="Polar residues" evidence="1">
    <location>
        <begin position="886"/>
        <end position="910"/>
    </location>
</feature>
<dbReference type="AlphaFoldDB" id="A0A1E1KSE2"/>
<protein>
    <recommendedName>
        <fullName evidence="2">2EXR domain-containing protein</fullName>
    </recommendedName>
</protein>
<dbReference type="EMBL" id="FJUW01000021">
    <property type="protein sequence ID" value="CZT00937.1"/>
    <property type="molecule type" value="Genomic_DNA"/>
</dbReference>
<feature type="compositionally biased region" description="Polar residues" evidence="1">
    <location>
        <begin position="555"/>
        <end position="577"/>
    </location>
</feature>
<proteinExistence type="predicted"/>
<dbReference type="PANTHER" id="PTHR35910">
    <property type="entry name" value="2EXR DOMAIN-CONTAINING PROTEIN"/>
    <property type="match status" value="1"/>
</dbReference>
<feature type="compositionally biased region" description="Polar residues" evidence="1">
    <location>
        <begin position="941"/>
        <end position="951"/>
    </location>
</feature>
<gene>
    <name evidence="3" type="ORF">RCO7_02862</name>
</gene>
<sequence>MVNNRKKTVASSKLPVAPPAKVATPSKVASTYTSKDSAVATTKKSISAEMPAKTPVIVPPKLIKTWAIFEITDYSTLKASDFARKKSPPRPVKKILREDHRKPPTTKWIMVKRKKANRVITRSSTRKHIGVKKVGFATDIEYEGDDPADESENEYIYKEVGLDEEEYHSETEAGASDPRGRNKHVDQAIPSGIKLEAILKRYQDLNRDVAPSRLSEYQKRHPFTDPSVIVPEATCVTLLNDFNLLPPKIRQKIWEFALQEEQPRVVAITQHAGTYANTPGPDVYVSQSFGGIPALLEVNQETRAVAKKDYKLILDVVDCRPQYFNYRIDALHLWAVDPGFVEKIPLIKQDLLKVRQLAIHGTGLLGDADLYERLRHFPNLVALLMEEPSKTIGKDAKMIFNTKIDSGISRLISYVREKLVQKALGRKIKAAKAAKLKAARIAKARAEARKGIPMDAASTVSKQVKTHSSVGKSIAKTMTKDLHHRINKKSHTRAIVVNGKKLLKTVNCSTKSVIPRSIDDSTIIPETQATGDTTKPTADNSDNAFGNHDPMEVDTQVQNQESPASLSAPTLPKNNTAEPEVIPSITDKETGVIPEIKSLIDNAIAEMPDVDIMINEAMADISFTQMPHVQIQPADVDAVPMRNGHTAAVGTGATKDCVEIESTQDADVTMVDGDVAVQGSAASVPSGLSGISAVELNEKTVTDRTCDAAEVNKSVSTMRSHIDVDGKEPDVIAKPAGTNITVEGCIDQIAIIKSAPANLSLVRVHNVARFRSLKVVLSTAEDILEVVLDASNWPLRVDMSKTSWKYNYAKPKARNLRYSGPSGREDPSKSEPPHKLEPVDPNDSDEAPTYDFAQSTNVEESDGQALATRAQAAQQSTVEGRIAGPATTQLVSDPQIDSLSGRSISAQTVPVQAPPAQSIANPSLPLQSLSAKKRAALPSSRPESNLSTSPKIASGSRSSGRSSSRRDLRGPPVSTEPAPLRRTSRRHAPSKPSPLNPESFNPESSSSASSKVKGQPQNGVFFTQAQKTGKIGISRKGSMYLAAGRGESVMAQATPASKYVSPYLRIFETPPDYVSPYAQVAPQTASYVSPYPQLNSNGSVGGKAIGSVDGTGSEFTGGAMPRDVGPVTGMSSVDYSGDLLNFYSGQQPGGQSGVTYADGSGENAGGYSGVSSAIATEEPHASSGPPPTPTRLDGESGIDPEGDTTVLDV</sequence>
<evidence type="ECO:0000313" key="4">
    <source>
        <dbReference type="Proteomes" id="UP000178129"/>
    </source>
</evidence>
<feature type="domain" description="2EXR" evidence="2">
    <location>
        <begin position="242"/>
        <end position="331"/>
    </location>
</feature>
<evidence type="ECO:0000259" key="2">
    <source>
        <dbReference type="Pfam" id="PF20150"/>
    </source>
</evidence>
<feature type="region of interest" description="Disordered" evidence="1">
    <location>
        <begin position="523"/>
        <end position="582"/>
    </location>
</feature>
<dbReference type="Pfam" id="PF20150">
    <property type="entry name" value="2EXR"/>
    <property type="match status" value="1"/>
</dbReference>
<dbReference type="Proteomes" id="UP000178129">
    <property type="component" value="Unassembled WGS sequence"/>
</dbReference>
<name>A0A1E1KSE2_9HELO</name>
<evidence type="ECO:0000256" key="1">
    <source>
        <dbReference type="SAM" id="MobiDB-lite"/>
    </source>
</evidence>
<feature type="compositionally biased region" description="Basic and acidic residues" evidence="1">
    <location>
        <begin position="823"/>
        <end position="838"/>
    </location>
</feature>
<feature type="compositionally biased region" description="Low complexity" evidence="1">
    <location>
        <begin position="864"/>
        <end position="875"/>
    </location>
</feature>